<protein>
    <recommendedName>
        <fullName evidence="7 8">Phosphoglucosamine mutase</fullName>
        <ecNumber evidence="6 8">5.4.2.10</ecNumber>
    </recommendedName>
</protein>
<dbReference type="NCBIfam" id="NF008139">
    <property type="entry name" value="PRK10887.1"/>
    <property type="match status" value="1"/>
</dbReference>
<evidence type="ECO:0000256" key="2">
    <source>
        <dbReference type="ARBA" id="ARBA00022553"/>
    </source>
</evidence>
<dbReference type="PANTHER" id="PTHR42946">
    <property type="entry name" value="PHOSPHOHEXOSE MUTASE"/>
    <property type="match status" value="1"/>
</dbReference>
<comment type="PTM">
    <text evidence="8">Activated by phosphorylation.</text>
</comment>
<keyword evidence="16" id="KW-1185">Reference proteome</keyword>
<evidence type="ECO:0000256" key="6">
    <source>
        <dbReference type="ARBA" id="ARBA00066330"/>
    </source>
</evidence>
<feature type="domain" description="Alpha-D-phosphohexomutase alpha/beta/alpha" evidence="13">
    <location>
        <begin position="159"/>
        <end position="255"/>
    </location>
</feature>
<dbReference type="Pfam" id="PF02879">
    <property type="entry name" value="PGM_PMM_II"/>
    <property type="match status" value="1"/>
</dbReference>
<dbReference type="InterPro" id="IPR016066">
    <property type="entry name" value="A-D-PHexomutase_CS"/>
</dbReference>
<comment type="cofactor">
    <cofactor evidence="8">
        <name>Mg(2+)</name>
        <dbReference type="ChEBI" id="CHEBI:18420"/>
    </cofactor>
    <text evidence="8">Binds 1 Mg(2+) ion per subunit.</text>
</comment>
<keyword evidence="3 8" id="KW-0479">Metal-binding</keyword>
<dbReference type="OrthoDB" id="9803322at2"/>
<dbReference type="NCBIfam" id="TIGR01455">
    <property type="entry name" value="glmM"/>
    <property type="match status" value="1"/>
</dbReference>
<dbReference type="GO" id="GO:0005975">
    <property type="term" value="P:carbohydrate metabolic process"/>
    <property type="evidence" value="ECO:0007669"/>
    <property type="project" value="InterPro"/>
</dbReference>
<evidence type="ECO:0000256" key="4">
    <source>
        <dbReference type="ARBA" id="ARBA00022842"/>
    </source>
</evidence>
<dbReference type="InterPro" id="IPR036900">
    <property type="entry name" value="A-D-PHexomutase_C_sf"/>
</dbReference>
<dbReference type="InterPro" id="IPR006352">
    <property type="entry name" value="GlmM_bact"/>
</dbReference>
<evidence type="ECO:0000313" key="15">
    <source>
        <dbReference type="EMBL" id="CCG09737.1"/>
    </source>
</evidence>
<feature type="binding site" evidence="8">
    <location>
        <position position="244"/>
    </location>
    <ligand>
        <name>Mg(2+)</name>
        <dbReference type="ChEBI" id="CHEBI:18420"/>
    </ligand>
</feature>
<evidence type="ECO:0000259" key="12">
    <source>
        <dbReference type="Pfam" id="PF02878"/>
    </source>
</evidence>
<dbReference type="Pfam" id="PF02878">
    <property type="entry name" value="PGM_PMM_I"/>
    <property type="match status" value="1"/>
</dbReference>
<dbReference type="KEGG" id="rpm:RSPPHO_03111"/>
<dbReference type="STRING" id="1150469.RSPPHO_03111"/>
<feature type="binding site" description="via phosphate group" evidence="8">
    <location>
        <position position="101"/>
    </location>
    <ligand>
        <name>Mg(2+)</name>
        <dbReference type="ChEBI" id="CHEBI:18420"/>
    </ligand>
</feature>
<dbReference type="InterPro" id="IPR050060">
    <property type="entry name" value="Phosphoglucosamine_mutase"/>
</dbReference>
<accession>H6SR15</accession>
<reference evidence="15 16" key="1">
    <citation type="submission" date="2012-02" db="EMBL/GenBank/DDBJ databases">
        <title>Shotgun genome sequence of Phaeospirillum photometricum DSM 122.</title>
        <authorList>
            <person name="Duquesne K."/>
            <person name="Sturgis J."/>
        </authorList>
    </citation>
    <scope>NUCLEOTIDE SEQUENCE [LARGE SCALE GENOMIC DNA]</scope>
    <source>
        <strain evidence="16">DSM122</strain>
    </source>
</reference>
<dbReference type="Gene3D" id="3.30.310.50">
    <property type="entry name" value="Alpha-D-phosphohexomutase, C-terminal domain"/>
    <property type="match status" value="1"/>
</dbReference>
<dbReference type="EMBL" id="HE663493">
    <property type="protein sequence ID" value="CCG09737.1"/>
    <property type="molecule type" value="Genomic_DNA"/>
</dbReference>
<evidence type="ECO:0000256" key="1">
    <source>
        <dbReference type="ARBA" id="ARBA00010231"/>
    </source>
</evidence>
<comment type="similarity">
    <text evidence="1 8 9">Belongs to the phosphohexose mutase family.</text>
</comment>
<dbReference type="PATRIC" id="fig|1150469.3.peg.3508"/>
<feature type="domain" description="Alpha-D-phosphohexomutase alpha/beta/alpha" evidence="12">
    <location>
        <begin position="3"/>
        <end position="134"/>
    </location>
</feature>
<dbReference type="InterPro" id="IPR005841">
    <property type="entry name" value="Alpha-D-phosphohexomutase_SF"/>
</dbReference>
<dbReference type="eggNOG" id="COG1109">
    <property type="taxonomic scope" value="Bacteria"/>
</dbReference>
<feature type="domain" description="Alpha-D-phosphohexomutase alpha/beta/alpha" evidence="14">
    <location>
        <begin position="259"/>
        <end position="368"/>
    </location>
</feature>
<evidence type="ECO:0000256" key="5">
    <source>
        <dbReference type="ARBA" id="ARBA00023235"/>
    </source>
</evidence>
<dbReference type="FunFam" id="3.30.310.50:FF:000001">
    <property type="entry name" value="Phosphoglucosamine mutase"/>
    <property type="match status" value="1"/>
</dbReference>
<dbReference type="HOGENOM" id="CLU_016950_7_0_5"/>
<dbReference type="FunFam" id="3.40.120.10:FF:000001">
    <property type="entry name" value="Phosphoglucosamine mutase"/>
    <property type="match status" value="1"/>
</dbReference>
<evidence type="ECO:0000259" key="14">
    <source>
        <dbReference type="Pfam" id="PF02880"/>
    </source>
</evidence>
<feature type="domain" description="Alpha-D-phosphohexomutase C-terminal" evidence="11">
    <location>
        <begin position="376"/>
        <end position="443"/>
    </location>
</feature>
<dbReference type="GO" id="GO:0004615">
    <property type="term" value="F:phosphomannomutase activity"/>
    <property type="evidence" value="ECO:0007669"/>
    <property type="project" value="TreeGrafter"/>
</dbReference>
<feature type="binding site" evidence="8">
    <location>
        <position position="242"/>
    </location>
    <ligand>
        <name>Mg(2+)</name>
        <dbReference type="ChEBI" id="CHEBI:18420"/>
    </ligand>
</feature>
<gene>
    <name evidence="8 15" type="primary">glmM</name>
    <name evidence="15" type="ORF">RSPPHO_03111</name>
</gene>
<evidence type="ECO:0000313" key="16">
    <source>
        <dbReference type="Proteomes" id="UP000033220"/>
    </source>
</evidence>
<keyword evidence="2 8" id="KW-0597">Phosphoprotein</keyword>
<dbReference type="RefSeq" id="WP_014416365.1">
    <property type="nucleotide sequence ID" value="NC_017059.1"/>
</dbReference>
<dbReference type="InterPro" id="IPR016055">
    <property type="entry name" value="A-D-PHexomutase_a/b/a-I/II/III"/>
</dbReference>
<dbReference type="HAMAP" id="MF_01554_B">
    <property type="entry name" value="GlmM_B"/>
    <property type="match status" value="1"/>
</dbReference>
<evidence type="ECO:0000256" key="3">
    <source>
        <dbReference type="ARBA" id="ARBA00022723"/>
    </source>
</evidence>
<evidence type="ECO:0000256" key="8">
    <source>
        <dbReference type="HAMAP-Rule" id="MF_01554"/>
    </source>
</evidence>
<evidence type="ECO:0000256" key="7">
    <source>
        <dbReference type="ARBA" id="ARBA00068193"/>
    </source>
</evidence>
<dbReference type="Pfam" id="PF02880">
    <property type="entry name" value="PGM_PMM_III"/>
    <property type="match status" value="1"/>
</dbReference>
<name>H6SR15_PARPM</name>
<evidence type="ECO:0000259" key="11">
    <source>
        <dbReference type="Pfam" id="PF00408"/>
    </source>
</evidence>
<dbReference type="SUPFAM" id="SSF53738">
    <property type="entry name" value="Phosphoglucomutase, first 3 domains"/>
    <property type="match status" value="3"/>
</dbReference>
<feature type="active site" description="Phosphoserine intermediate" evidence="8">
    <location>
        <position position="101"/>
    </location>
</feature>
<dbReference type="InterPro" id="IPR005846">
    <property type="entry name" value="A-D-PHexomutase_a/b/a-III"/>
</dbReference>
<dbReference type="InterPro" id="IPR005845">
    <property type="entry name" value="A-D-PHexomutase_a/b/a-II"/>
</dbReference>
<comment type="catalytic activity">
    <reaction evidence="8 10">
        <text>alpha-D-glucosamine 1-phosphate = D-glucosamine 6-phosphate</text>
        <dbReference type="Rhea" id="RHEA:23424"/>
        <dbReference type="ChEBI" id="CHEBI:58516"/>
        <dbReference type="ChEBI" id="CHEBI:58725"/>
        <dbReference type="EC" id="5.4.2.10"/>
    </reaction>
</comment>
<dbReference type="Pfam" id="PF00408">
    <property type="entry name" value="PGM_PMM_IV"/>
    <property type="match status" value="1"/>
</dbReference>
<dbReference type="CDD" id="cd05802">
    <property type="entry name" value="GlmM"/>
    <property type="match status" value="1"/>
</dbReference>
<dbReference type="GO" id="GO:0005829">
    <property type="term" value="C:cytosol"/>
    <property type="evidence" value="ECO:0007669"/>
    <property type="project" value="TreeGrafter"/>
</dbReference>
<proteinExistence type="inferred from homology"/>
<dbReference type="PANTHER" id="PTHR42946:SF1">
    <property type="entry name" value="PHOSPHOGLUCOMUTASE (ALPHA-D-GLUCOSE-1,6-BISPHOSPHATE-DEPENDENT)"/>
    <property type="match status" value="1"/>
</dbReference>
<dbReference type="EC" id="5.4.2.10" evidence="6 8"/>
<dbReference type="PRINTS" id="PR00509">
    <property type="entry name" value="PGMPMM"/>
</dbReference>
<evidence type="ECO:0000256" key="10">
    <source>
        <dbReference type="RuleBase" id="RU004327"/>
    </source>
</evidence>
<dbReference type="InterPro" id="IPR005844">
    <property type="entry name" value="A-D-PHexomutase_a/b/a-I"/>
</dbReference>
<dbReference type="InterPro" id="IPR005843">
    <property type="entry name" value="A-D-PHexomutase_C"/>
</dbReference>
<dbReference type="GO" id="GO:0000287">
    <property type="term" value="F:magnesium ion binding"/>
    <property type="evidence" value="ECO:0007669"/>
    <property type="project" value="UniProtKB-UniRule"/>
</dbReference>
<keyword evidence="4 8" id="KW-0460">Magnesium</keyword>
<dbReference type="AlphaFoldDB" id="H6SR15"/>
<dbReference type="GO" id="GO:0006048">
    <property type="term" value="P:UDP-N-acetylglucosamine biosynthetic process"/>
    <property type="evidence" value="ECO:0007669"/>
    <property type="project" value="TreeGrafter"/>
</dbReference>
<dbReference type="Gene3D" id="3.40.120.10">
    <property type="entry name" value="Alpha-D-Glucose-1,6-Bisphosphate, subunit A, domain 3"/>
    <property type="match status" value="3"/>
</dbReference>
<dbReference type="SUPFAM" id="SSF55957">
    <property type="entry name" value="Phosphoglucomutase, C-terminal domain"/>
    <property type="match status" value="1"/>
</dbReference>
<keyword evidence="5 8" id="KW-0413">Isomerase</keyword>
<organism evidence="15 16">
    <name type="scientific">Pararhodospirillum photometricum DSM 122</name>
    <dbReference type="NCBI Taxonomy" id="1150469"/>
    <lineage>
        <taxon>Bacteria</taxon>
        <taxon>Pseudomonadati</taxon>
        <taxon>Pseudomonadota</taxon>
        <taxon>Alphaproteobacteria</taxon>
        <taxon>Rhodospirillales</taxon>
        <taxon>Rhodospirillaceae</taxon>
        <taxon>Pararhodospirillum</taxon>
    </lineage>
</organism>
<comment type="function">
    <text evidence="8 10">Catalyzes the conversion of glucosamine-6-phosphate to glucosamine-1-phosphate.</text>
</comment>
<evidence type="ECO:0000259" key="13">
    <source>
        <dbReference type="Pfam" id="PF02879"/>
    </source>
</evidence>
<dbReference type="GO" id="GO:0009252">
    <property type="term" value="P:peptidoglycan biosynthetic process"/>
    <property type="evidence" value="ECO:0007669"/>
    <property type="project" value="UniProtKB-ARBA"/>
</dbReference>
<dbReference type="Proteomes" id="UP000033220">
    <property type="component" value="Chromosome DSM 122"/>
</dbReference>
<dbReference type="FunFam" id="3.40.120.10:FF:000002">
    <property type="entry name" value="Phosphoglucosamine mutase"/>
    <property type="match status" value="1"/>
</dbReference>
<feature type="binding site" evidence="8">
    <location>
        <position position="246"/>
    </location>
    <ligand>
        <name>Mg(2+)</name>
        <dbReference type="ChEBI" id="CHEBI:18420"/>
    </ligand>
</feature>
<sequence length="448" mass="47308">MPKLFGTDGVRGTANTEPMTAETALRIGMAAGHLLRSGDHRHTVVIGKDTRLSGYLLEPALAAGFISVGMDVVLLGPLPTPAVALLTRSLRADLGVMITASHNPFQDNGIKLFGADGYKLSDAQEDAIEALVANGLDAHRAAPDELGRARRLDDCAGRYIEVAKGTFPRGRRLDGLRIVLDCANGAAYKVAPRILWELGADVVTVGVSPDGTNINRGCGSLHPDLMAATVRHEQAHLGIALDGDADRVILCNEKGEVVDGDQVLARIGLDWARRGCLAGGTVVATVMSNLGLERCLADAGLKLVRTKVGDRHVVECMRAAGYTLGGEQSGHVVMSDHGTTGDGLIAALQVLASLVETQKPASEVLRLFDPLPQRLENVRVAGRDPARVLEQASVREAVAAAEATLAGTGRLLIRKSGTEPLIRVMAEGEDEGLVVRVVKELADVVRQT</sequence>
<dbReference type="GO" id="GO:0008966">
    <property type="term" value="F:phosphoglucosamine mutase activity"/>
    <property type="evidence" value="ECO:0007669"/>
    <property type="project" value="UniProtKB-UniRule"/>
</dbReference>
<dbReference type="PROSITE" id="PS00710">
    <property type="entry name" value="PGM_PMM"/>
    <property type="match status" value="1"/>
</dbReference>
<evidence type="ECO:0000256" key="9">
    <source>
        <dbReference type="RuleBase" id="RU004326"/>
    </source>
</evidence>
<feature type="modified residue" description="Phosphoserine" evidence="8">
    <location>
        <position position="101"/>
    </location>
</feature>